<sequence length="699" mass="77534">MTDIAAPGPGLAHPLGATFDGEGTNFAVFSQHAQRMTLCLFSDDGLTETHRIDLPERDGDVWHGYLPGIRPGQLYGYRADGPYAPEEGHRFNANKLLIDPYAKRLTGHPVWHDALYGYRADHRDGDLSFDTRNSAPYMPKSVVEDPCFTWGSARRPNRPMEETILYEAHVKGLAQRHPAAGPKGGFLALASEPMLDYLTGLGITALELLPVHAFLDDRFLVDKGLSNYWGYQTLGFFAPDPRYLSQGRLWEFQHMVARLHAAGIEVILDVVYNHTGEGDETGPTLAFRGLDNRSYYRLADNPRYCINDTGTGNTMNLDHPMVLRMVMDSLRYWVEVMGVDGFRFDLGVTLGRTAAGFDPGAAFFDAVRQDPVLAGVKLIAEPWDIGPGGYQVGAFPPPFAEWNDKFRDDVRRFWRGDAGTAAELATRICGSAGQFDHSGRPATSSVNFITAHDGYTLTDVTSYVERHNEANGEGNRDGHGNNHSDNFGIEGPTDDPDIRGARLQRRRNMLATLLLSQGTPMLLAGDEFGNSQLGNNNAYCQDNEIGWLDWDSADADLTAFVRRLIAFRKAHPILRQKRFLHARERLVDGLEDLFWWREDGEEMTPDDWTDPDRRVCCAEMRMASGTPPYAQREDAIFLAFNSGPALTLTLPAPPAGFAWTRDIDTAAPEAPPERAGGTTTLSAHSVLVFVLEPLEDQDG</sequence>
<dbReference type="InterPro" id="IPR011837">
    <property type="entry name" value="Glycogen_debranch_GlgX"/>
</dbReference>
<dbReference type="eggNOG" id="COG1523">
    <property type="taxonomic scope" value="Bacteria"/>
</dbReference>
<dbReference type="NCBIfam" id="TIGR02100">
    <property type="entry name" value="glgX_debranch"/>
    <property type="match status" value="1"/>
</dbReference>
<dbReference type="InterPro" id="IPR013783">
    <property type="entry name" value="Ig-like_fold"/>
</dbReference>
<gene>
    <name evidence="6" type="ORF">RISW2_04620</name>
</gene>
<dbReference type="SMART" id="SM00642">
    <property type="entry name" value="Aamy"/>
    <property type="match status" value="1"/>
</dbReference>
<dbReference type="EMBL" id="JAME01000015">
    <property type="protein sequence ID" value="ETX28788.1"/>
    <property type="molecule type" value="Genomic_DNA"/>
</dbReference>
<dbReference type="PANTHER" id="PTHR43002">
    <property type="entry name" value="GLYCOGEN DEBRANCHING ENZYME"/>
    <property type="match status" value="1"/>
</dbReference>
<keyword evidence="3" id="KW-0326">Glycosidase</keyword>
<organism evidence="6 7">
    <name type="scientific">Roseivivax isoporae LMG 25204</name>
    <dbReference type="NCBI Taxonomy" id="1449351"/>
    <lineage>
        <taxon>Bacteria</taxon>
        <taxon>Pseudomonadati</taxon>
        <taxon>Pseudomonadota</taxon>
        <taxon>Alphaproteobacteria</taxon>
        <taxon>Rhodobacterales</taxon>
        <taxon>Roseobacteraceae</taxon>
        <taxon>Roseivivax</taxon>
    </lineage>
</organism>
<feature type="domain" description="Glycosyl hydrolase family 13 catalytic" evidence="5">
    <location>
        <begin position="163"/>
        <end position="568"/>
    </location>
</feature>
<evidence type="ECO:0000256" key="4">
    <source>
        <dbReference type="SAM" id="MobiDB-lite"/>
    </source>
</evidence>
<dbReference type="CDD" id="cd11326">
    <property type="entry name" value="AmyAc_Glg_debranch"/>
    <property type="match status" value="1"/>
</dbReference>
<dbReference type="CDD" id="cd02856">
    <property type="entry name" value="E_set_GDE_Isoamylase_N"/>
    <property type="match status" value="1"/>
</dbReference>
<dbReference type="SUPFAM" id="SSF51011">
    <property type="entry name" value="Glycosyl hydrolase domain"/>
    <property type="match status" value="1"/>
</dbReference>
<dbReference type="GO" id="GO:0005980">
    <property type="term" value="P:glycogen catabolic process"/>
    <property type="evidence" value="ECO:0007669"/>
    <property type="project" value="InterPro"/>
</dbReference>
<dbReference type="AlphaFoldDB" id="X7F7S3"/>
<dbReference type="GO" id="GO:0004135">
    <property type="term" value="F:amylo-alpha-1,6-glucosidase activity"/>
    <property type="evidence" value="ECO:0007669"/>
    <property type="project" value="InterPro"/>
</dbReference>
<protein>
    <submittedName>
        <fullName evidence="6">Glycogen debranching protein</fullName>
    </submittedName>
</protein>
<dbReference type="InterPro" id="IPR017853">
    <property type="entry name" value="GH"/>
</dbReference>
<accession>X7F7S3</accession>
<feature type="compositionally biased region" description="Basic and acidic residues" evidence="4">
    <location>
        <begin position="469"/>
        <end position="482"/>
    </location>
</feature>
<comment type="similarity">
    <text evidence="1">Belongs to the glycosyl hydrolase 13 family.</text>
</comment>
<dbReference type="Gene3D" id="3.20.20.80">
    <property type="entry name" value="Glycosidases"/>
    <property type="match status" value="1"/>
</dbReference>
<dbReference type="SUPFAM" id="SSF51445">
    <property type="entry name" value="(Trans)glycosidases"/>
    <property type="match status" value="1"/>
</dbReference>
<reference evidence="6 7" key="1">
    <citation type="submission" date="2014-01" db="EMBL/GenBank/DDBJ databases">
        <title>Roseivivax isoporae LMG 25204 Genome Sequencing.</title>
        <authorList>
            <person name="Lai Q."/>
            <person name="Li G."/>
            <person name="Shao Z."/>
        </authorList>
    </citation>
    <scope>NUCLEOTIDE SEQUENCE [LARGE SCALE GENOMIC DNA]</scope>
    <source>
        <strain evidence="6 7">LMG 25204</strain>
    </source>
</reference>
<name>X7F7S3_9RHOB</name>
<dbReference type="Gene3D" id="2.60.40.1180">
    <property type="entry name" value="Golgi alpha-mannosidase II"/>
    <property type="match status" value="1"/>
</dbReference>
<dbReference type="SUPFAM" id="SSF81296">
    <property type="entry name" value="E set domains"/>
    <property type="match status" value="1"/>
</dbReference>
<evidence type="ECO:0000259" key="5">
    <source>
        <dbReference type="SMART" id="SM00642"/>
    </source>
</evidence>
<feature type="region of interest" description="Disordered" evidence="4">
    <location>
        <begin position="469"/>
        <end position="499"/>
    </location>
</feature>
<comment type="caution">
    <text evidence="6">The sequence shown here is derived from an EMBL/GenBank/DDBJ whole genome shotgun (WGS) entry which is preliminary data.</text>
</comment>
<dbReference type="InterPro" id="IPR014756">
    <property type="entry name" value="Ig_E-set"/>
</dbReference>
<dbReference type="Pfam" id="PF02922">
    <property type="entry name" value="CBM_48"/>
    <property type="match status" value="1"/>
</dbReference>
<keyword evidence="2" id="KW-0378">Hydrolase</keyword>
<dbReference type="InterPro" id="IPR044505">
    <property type="entry name" value="GlgX_Isoamylase_N_E_set"/>
</dbReference>
<dbReference type="PATRIC" id="fig|1449351.3.peg.2261"/>
<dbReference type="STRING" id="1449351.RISW2_04620"/>
<evidence type="ECO:0000313" key="7">
    <source>
        <dbReference type="Proteomes" id="UP000023430"/>
    </source>
</evidence>
<dbReference type="Gene3D" id="2.60.40.10">
    <property type="entry name" value="Immunoglobulins"/>
    <property type="match status" value="1"/>
</dbReference>
<dbReference type="Proteomes" id="UP000023430">
    <property type="component" value="Unassembled WGS sequence"/>
</dbReference>
<dbReference type="InterPro" id="IPR006047">
    <property type="entry name" value="GH13_cat_dom"/>
</dbReference>
<dbReference type="InterPro" id="IPR004193">
    <property type="entry name" value="Glyco_hydro_13_N"/>
</dbReference>
<evidence type="ECO:0000256" key="2">
    <source>
        <dbReference type="ARBA" id="ARBA00022801"/>
    </source>
</evidence>
<dbReference type="OrthoDB" id="3236218at2"/>
<evidence type="ECO:0000256" key="1">
    <source>
        <dbReference type="ARBA" id="ARBA00008061"/>
    </source>
</evidence>
<dbReference type="InterPro" id="IPR013780">
    <property type="entry name" value="Glyco_hydro_b"/>
</dbReference>
<proteinExistence type="inferred from homology"/>
<evidence type="ECO:0000256" key="3">
    <source>
        <dbReference type="ARBA" id="ARBA00023295"/>
    </source>
</evidence>
<dbReference type="Pfam" id="PF00128">
    <property type="entry name" value="Alpha-amylase"/>
    <property type="match status" value="1"/>
</dbReference>
<keyword evidence="7" id="KW-1185">Reference proteome</keyword>
<evidence type="ECO:0000313" key="6">
    <source>
        <dbReference type="EMBL" id="ETX28788.1"/>
    </source>
</evidence>
<dbReference type="RefSeq" id="WP_043770716.1">
    <property type="nucleotide sequence ID" value="NZ_JAME01000015.1"/>
</dbReference>